<evidence type="ECO:0000313" key="3">
    <source>
        <dbReference type="EMBL" id="MBB4412354.1"/>
    </source>
</evidence>
<keyword evidence="6" id="KW-1185">Reference proteome</keyword>
<evidence type="ECO:0000313" key="2">
    <source>
        <dbReference type="EMBL" id="MBB4349424.1"/>
    </source>
</evidence>
<dbReference type="Proteomes" id="UP000524535">
    <property type="component" value="Unassembled WGS sequence"/>
</dbReference>
<name>A0A7W6S950_9HYPH</name>
<accession>A0A7W6S950</accession>
<comment type="caution">
    <text evidence="2">The sequence shown here is derived from an EMBL/GenBank/DDBJ whole genome shotgun (WGS) entry which is preliminary data.</text>
</comment>
<dbReference type="EMBL" id="JACIGY010000003">
    <property type="protein sequence ID" value="MBB4412354.1"/>
    <property type="molecule type" value="Genomic_DNA"/>
</dbReference>
<dbReference type="AlphaFoldDB" id="A0A7W6S950"/>
<reference evidence="5 6" key="1">
    <citation type="submission" date="2020-08" db="EMBL/GenBank/DDBJ databases">
        <title>Genomic Encyclopedia of Type Strains, Phase IV (KMG-V): Genome sequencing to study the core and pangenomes of soil and plant-associated prokaryotes.</title>
        <authorList>
            <person name="Whitman W."/>
        </authorList>
    </citation>
    <scope>NUCLEOTIDE SEQUENCE [LARGE SCALE GENOMIC DNA]</scope>
    <source>
        <strain evidence="3 6">SEMIA 444</strain>
        <strain evidence="2 5">SEMIA 448</strain>
        <strain evidence="4 7">SEMIA 452</strain>
    </source>
</reference>
<evidence type="ECO:0000259" key="1">
    <source>
        <dbReference type="Pfam" id="PF12680"/>
    </source>
</evidence>
<dbReference type="Proteomes" id="UP000576087">
    <property type="component" value="Unassembled WGS sequence"/>
</dbReference>
<dbReference type="EMBL" id="JACIHM010000003">
    <property type="protein sequence ID" value="MBB4446985.1"/>
    <property type="molecule type" value="Genomic_DNA"/>
</dbReference>
<dbReference type="InterPro" id="IPR037401">
    <property type="entry name" value="SnoaL-like"/>
</dbReference>
<dbReference type="InterPro" id="IPR032710">
    <property type="entry name" value="NTF2-like_dom_sf"/>
</dbReference>
<evidence type="ECO:0000313" key="4">
    <source>
        <dbReference type="EMBL" id="MBB4446985.1"/>
    </source>
</evidence>
<dbReference type="EMBL" id="JACIGW010000003">
    <property type="protein sequence ID" value="MBB4349424.1"/>
    <property type="molecule type" value="Genomic_DNA"/>
</dbReference>
<sequence>MKSPLIVDALVAAVNAEDTEGFLSLFAPNGRIDDWGQVYEGHEEIRSWSQEELIGVHARLNPIVTSGDDHFAAMTATLARDGFNGTGSFAIELHDGLISEMTIAG</sequence>
<protein>
    <recommendedName>
        <fullName evidence="1">SnoaL-like domain-containing protein</fullName>
    </recommendedName>
</protein>
<dbReference type="Proteomes" id="UP000520770">
    <property type="component" value="Unassembled WGS sequence"/>
</dbReference>
<evidence type="ECO:0000313" key="6">
    <source>
        <dbReference type="Proteomes" id="UP000524535"/>
    </source>
</evidence>
<dbReference type="RefSeq" id="WP_183824647.1">
    <property type="nucleotide sequence ID" value="NZ_JACIGW010000003.1"/>
</dbReference>
<feature type="domain" description="SnoaL-like" evidence="1">
    <location>
        <begin position="7"/>
        <end position="101"/>
    </location>
</feature>
<dbReference type="Pfam" id="PF12680">
    <property type="entry name" value="SnoaL_2"/>
    <property type="match status" value="1"/>
</dbReference>
<proteinExistence type="predicted"/>
<organism evidence="2 5">
    <name type="scientific">Aliirhizobium cellulosilyticum</name>
    <dbReference type="NCBI Taxonomy" id="393664"/>
    <lineage>
        <taxon>Bacteria</taxon>
        <taxon>Pseudomonadati</taxon>
        <taxon>Pseudomonadota</taxon>
        <taxon>Alphaproteobacteria</taxon>
        <taxon>Hyphomicrobiales</taxon>
        <taxon>Rhizobiaceae</taxon>
        <taxon>Aliirhizobium</taxon>
    </lineage>
</organism>
<dbReference type="SUPFAM" id="SSF54427">
    <property type="entry name" value="NTF2-like"/>
    <property type="match status" value="1"/>
</dbReference>
<evidence type="ECO:0000313" key="7">
    <source>
        <dbReference type="Proteomes" id="UP000576087"/>
    </source>
</evidence>
<evidence type="ECO:0000313" key="5">
    <source>
        <dbReference type="Proteomes" id="UP000520770"/>
    </source>
</evidence>
<dbReference type="Gene3D" id="3.10.450.50">
    <property type="match status" value="1"/>
</dbReference>
<gene>
    <name evidence="3" type="ORF">GGE31_002867</name>
    <name evidence="2" type="ORF">GGE33_003186</name>
    <name evidence="4" type="ORF">GGE35_002807</name>
</gene>